<protein>
    <submittedName>
        <fullName evidence="3">NADH-quinone oxidoreductase subunit C</fullName>
    </submittedName>
</protein>
<dbReference type="GO" id="GO:0008137">
    <property type="term" value="F:NADH dehydrogenase (ubiquinone) activity"/>
    <property type="evidence" value="ECO:0007669"/>
    <property type="project" value="InterPro"/>
</dbReference>
<gene>
    <name evidence="3" type="ORF">EYW49_13605</name>
</gene>
<organism evidence="3 4">
    <name type="scientific">Siculibacillus lacustris</name>
    <dbReference type="NCBI Taxonomy" id="1549641"/>
    <lineage>
        <taxon>Bacteria</taxon>
        <taxon>Pseudomonadati</taxon>
        <taxon>Pseudomonadota</taxon>
        <taxon>Alphaproteobacteria</taxon>
        <taxon>Hyphomicrobiales</taxon>
        <taxon>Ancalomicrobiaceae</taxon>
        <taxon>Siculibacillus</taxon>
    </lineage>
</organism>
<dbReference type="InterPro" id="IPR037232">
    <property type="entry name" value="NADH_quin_OxRdtase_su_C/D-like"/>
</dbReference>
<dbReference type="EMBL" id="SJFN01000019">
    <property type="protein sequence ID" value="TBW36627.1"/>
    <property type="molecule type" value="Genomic_DNA"/>
</dbReference>
<reference evidence="3 4" key="1">
    <citation type="submission" date="2019-02" db="EMBL/GenBank/DDBJ databases">
        <title>Siculibacillus lacustris gen. nov., sp. nov., a new rosette-forming bacterium isolated from a freshwater crater lake (Lake St. Ana, Romania).</title>
        <authorList>
            <person name="Felfoldi T."/>
            <person name="Marton Z."/>
            <person name="Szabo A."/>
            <person name="Mentes A."/>
            <person name="Boka K."/>
            <person name="Marialigeti K."/>
            <person name="Mathe I."/>
            <person name="Koncz M."/>
            <person name="Schumann P."/>
            <person name="Toth E."/>
        </authorList>
    </citation>
    <scope>NUCLEOTIDE SEQUENCE [LARGE SCALE GENOMIC DNA]</scope>
    <source>
        <strain evidence="3 4">SA-279</strain>
    </source>
</reference>
<dbReference type="OrthoDB" id="9803286at2"/>
<proteinExistence type="predicted"/>
<dbReference type="AlphaFoldDB" id="A0A4Q9VP30"/>
<dbReference type="InterPro" id="IPR001268">
    <property type="entry name" value="NADH_UbQ_OxRdtase_30kDa_su"/>
</dbReference>
<feature type="domain" description="NADH:ubiquinone oxidoreductase 30kDa subunit" evidence="2">
    <location>
        <begin position="100"/>
        <end position="168"/>
    </location>
</feature>
<sequence length="203" mass="21847">MTRVPEDLESRLAAVAPGGIDYSEAADVHGTKVVWVALADKDALLPVATVLHELGARLSMTCASQPPAPEEEEAEEPAEGEEAKADEGPRASFGGTVLDGTSYELAYHFDLDGDTVTVIAHVSQGGEIDSLTPLFRTADWSEREMMELYALTVRSHPDPRRLFIDPTIDAAVFERLIPFSTLVNAASTKGLWEKILNKKGGAA</sequence>
<evidence type="ECO:0000313" key="4">
    <source>
        <dbReference type="Proteomes" id="UP000292781"/>
    </source>
</evidence>
<comment type="caution">
    <text evidence="3">The sequence shown here is derived from an EMBL/GenBank/DDBJ whole genome shotgun (WGS) entry which is preliminary data.</text>
</comment>
<dbReference type="Pfam" id="PF00329">
    <property type="entry name" value="Complex1_30kDa"/>
    <property type="match status" value="1"/>
</dbReference>
<feature type="compositionally biased region" description="Acidic residues" evidence="1">
    <location>
        <begin position="69"/>
        <end position="80"/>
    </location>
</feature>
<evidence type="ECO:0000256" key="1">
    <source>
        <dbReference type="SAM" id="MobiDB-lite"/>
    </source>
</evidence>
<dbReference type="Proteomes" id="UP000292781">
    <property type="component" value="Unassembled WGS sequence"/>
</dbReference>
<evidence type="ECO:0000313" key="3">
    <source>
        <dbReference type="EMBL" id="TBW36627.1"/>
    </source>
</evidence>
<feature type="region of interest" description="Disordered" evidence="1">
    <location>
        <begin position="62"/>
        <end position="93"/>
    </location>
</feature>
<dbReference type="Gene3D" id="3.30.460.80">
    <property type="entry name" value="NADH:ubiquinone oxidoreductase, 30kDa subunit"/>
    <property type="match status" value="1"/>
</dbReference>
<dbReference type="RefSeq" id="WP_131310134.1">
    <property type="nucleotide sequence ID" value="NZ_SJFN01000019.1"/>
</dbReference>
<keyword evidence="4" id="KW-1185">Reference proteome</keyword>
<name>A0A4Q9VP30_9HYPH</name>
<accession>A0A4Q9VP30</accession>
<dbReference type="SUPFAM" id="SSF143243">
    <property type="entry name" value="Nqo5-like"/>
    <property type="match status" value="1"/>
</dbReference>
<evidence type="ECO:0000259" key="2">
    <source>
        <dbReference type="Pfam" id="PF00329"/>
    </source>
</evidence>